<dbReference type="EMBL" id="JAIWYP010000010">
    <property type="protein sequence ID" value="KAH3747335.1"/>
    <property type="molecule type" value="Genomic_DNA"/>
</dbReference>
<name>A0A9D4DF40_DREPO</name>
<comment type="caution">
    <text evidence="2">The sequence shown here is derived from an EMBL/GenBank/DDBJ whole genome shotgun (WGS) entry which is preliminary data.</text>
</comment>
<proteinExistence type="predicted"/>
<reference evidence="2" key="1">
    <citation type="journal article" date="2019" name="bioRxiv">
        <title>The Genome of the Zebra Mussel, Dreissena polymorpha: A Resource for Invasive Species Research.</title>
        <authorList>
            <person name="McCartney M.A."/>
            <person name="Auch B."/>
            <person name="Kono T."/>
            <person name="Mallez S."/>
            <person name="Zhang Y."/>
            <person name="Obille A."/>
            <person name="Becker A."/>
            <person name="Abrahante J.E."/>
            <person name="Garbe J."/>
            <person name="Badalamenti J.P."/>
            <person name="Herman A."/>
            <person name="Mangelson H."/>
            <person name="Liachko I."/>
            <person name="Sullivan S."/>
            <person name="Sone E.D."/>
            <person name="Koren S."/>
            <person name="Silverstein K.A.T."/>
            <person name="Beckman K.B."/>
            <person name="Gohl D.M."/>
        </authorList>
    </citation>
    <scope>NUCLEOTIDE SEQUENCE</scope>
    <source>
        <strain evidence="2">Duluth1</strain>
        <tissue evidence="2">Whole animal</tissue>
    </source>
</reference>
<dbReference type="Pfam" id="PF00053">
    <property type="entry name" value="EGF_laminin"/>
    <property type="match status" value="1"/>
</dbReference>
<organism evidence="2 3">
    <name type="scientific">Dreissena polymorpha</name>
    <name type="common">Zebra mussel</name>
    <name type="synonym">Mytilus polymorpha</name>
    <dbReference type="NCBI Taxonomy" id="45954"/>
    <lineage>
        <taxon>Eukaryota</taxon>
        <taxon>Metazoa</taxon>
        <taxon>Spiralia</taxon>
        <taxon>Lophotrochozoa</taxon>
        <taxon>Mollusca</taxon>
        <taxon>Bivalvia</taxon>
        <taxon>Autobranchia</taxon>
        <taxon>Heteroconchia</taxon>
        <taxon>Euheterodonta</taxon>
        <taxon>Imparidentia</taxon>
        <taxon>Neoheterodontei</taxon>
        <taxon>Myida</taxon>
        <taxon>Dreissenoidea</taxon>
        <taxon>Dreissenidae</taxon>
        <taxon>Dreissena</taxon>
    </lineage>
</organism>
<protein>
    <recommendedName>
        <fullName evidence="1">Laminin EGF-like domain-containing protein</fullName>
    </recommendedName>
</protein>
<dbReference type="AlphaFoldDB" id="A0A9D4DF40"/>
<evidence type="ECO:0000259" key="1">
    <source>
        <dbReference type="Pfam" id="PF00053"/>
    </source>
</evidence>
<evidence type="ECO:0000313" key="2">
    <source>
        <dbReference type="EMBL" id="KAH3747335.1"/>
    </source>
</evidence>
<gene>
    <name evidence="2" type="ORF">DPMN_181760</name>
</gene>
<reference evidence="2" key="2">
    <citation type="submission" date="2020-11" db="EMBL/GenBank/DDBJ databases">
        <authorList>
            <person name="McCartney M.A."/>
            <person name="Auch B."/>
            <person name="Kono T."/>
            <person name="Mallez S."/>
            <person name="Becker A."/>
            <person name="Gohl D.M."/>
            <person name="Silverstein K.A.T."/>
            <person name="Koren S."/>
            <person name="Bechman K.B."/>
            <person name="Herman A."/>
            <person name="Abrahante J.E."/>
            <person name="Garbe J."/>
        </authorList>
    </citation>
    <scope>NUCLEOTIDE SEQUENCE</scope>
    <source>
        <strain evidence="2">Duluth1</strain>
        <tissue evidence="2">Whole animal</tissue>
    </source>
</reference>
<dbReference type="Gene3D" id="2.170.300.10">
    <property type="entry name" value="Tie2 ligand-binding domain superfamily"/>
    <property type="match status" value="1"/>
</dbReference>
<dbReference type="Proteomes" id="UP000828390">
    <property type="component" value="Unassembled WGS sequence"/>
</dbReference>
<evidence type="ECO:0000313" key="3">
    <source>
        <dbReference type="Proteomes" id="UP000828390"/>
    </source>
</evidence>
<dbReference type="InterPro" id="IPR002049">
    <property type="entry name" value="LE_dom"/>
</dbReference>
<dbReference type="SUPFAM" id="SSF57196">
    <property type="entry name" value="EGF/Laminin"/>
    <property type="match status" value="1"/>
</dbReference>
<feature type="domain" description="Laminin EGF-like" evidence="1">
    <location>
        <begin position="19"/>
        <end position="52"/>
    </location>
</feature>
<accession>A0A9D4DF40</accession>
<sequence>MMFSECSDNTYGSNCYNPCTCVKEHTHSHNQSCDIINGACMCTGNWTGKTCDLSEQITLDIDD</sequence>
<keyword evidence="3" id="KW-1185">Reference proteome</keyword>